<evidence type="ECO:0000313" key="2">
    <source>
        <dbReference type="Proteomes" id="UP001159405"/>
    </source>
</evidence>
<protein>
    <recommendedName>
        <fullName evidence="3">Endonuclease/exonuclease/phosphatase domain-containing protein</fullName>
    </recommendedName>
</protein>
<dbReference type="InterPro" id="IPR036691">
    <property type="entry name" value="Endo/exonu/phosph_ase_sf"/>
</dbReference>
<name>A0ABN8NDF1_9CNID</name>
<organism evidence="1 2">
    <name type="scientific">Porites lobata</name>
    <dbReference type="NCBI Taxonomy" id="104759"/>
    <lineage>
        <taxon>Eukaryota</taxon>
        <taxon>Metazoa</taxon>
        <taxon>Cnidaria</taxon>
        <taxon>Anthozoa</taxon>
        <taxon>Hexacorallia</taxon>
        <taxon>Scleractinia</taxon>
        <taxon>Fungiina</taxon>
        <taxon>Poritidae</taxon>
        <taxon>Porites</taxon>
    </lineage>
</organism>
<reference evidence="1 2" key="1">
    <citation type="submission" date="2022-05" db="EMBL/GenBank/DDBJ databases">
        <authorList>
            <consortium name="Genoscope - CEA"/>
            <person name="William W."/>
        </authorList>
    </citation>
    <scope>NUCLEOTIDE SEQUENCE [LARGE SCALE GENOMIC DNA]</scope>
</reference>
<dbReference type="Proteomes" id="UP001159405">
    <property type="component" value="Unassembled WGS sequence"/>
</dbReference>
<gene>
    <name evidence="1" type="ORF">PLOB_00012645</name>
</gene>
<dbReference type="EMBL" id="CALNXK010000017">
    <property type="protein sequence ID" value="CAH3105050.1"/>
    <property type="molecule type" value="Genomic_DNA"/>
</dbReference>
<accession>A0ABN8NDF1</accession>
<comment type="caution">
    <text evidence="1">The sequence shown here is derived from an EMBL/GenBank/DDBJ whole genome shotgun (WGS) entry which is preliminary data.</text>
</comment>
<proteinExistence type="predicted"/>
<evidence type="ECO:0008006" key="3">
    <source>
        <dbReference type="Google" id="ProtNLM"/>
    </source>
</evidence>
<dbReference type="SUPFAM" id="SSF56219">
    <property type="entry name" value="DNase I-like"/>
    <property type="match status" value="1"/>
</dbReference>
<keyword evidence="2" id="KW-1185">Reference proteome</keyword>
<evidence type="ECO:0000313" key="1">
    <source>
        <dbReference type="EMBL" id="CAH3105050.1"/>
    </source>
</evidence>
<dbReference type="Gene3D" id="3.60.10.10">
    <property type="entry name" value="Endonuclease/exonuclease/phosphatase"/>
    <property type="match status" value="1"/>
</dbReference>
<feature type="non-terminal residue" evidence="1">
    <location>
        <position position="274"/>
    </location>
</feature>
<sequence length="274" mass="30575">MKANFSDTSAMPSYSVMTVNMNGSGKPFERRDLSSKIIRASQPSLVFCQELPNCFEREVVRKCKGTCDYDFLFTDKETAVMWSKNDFRGEPVDAAVKRRSFDTVVASQNFNSDVSEIPARTSVVKLTSKGDEACSVLGVSWHGPHSATEQKKQDVLKGLSLFLKEICRKTNVSSIIIGGDFNLNTLDENGLRESNVYFPSYKLSPRGERAKERKGPGRRYIAYKDNFAIITTSPSVVRPGDMKLSKVKPLSEEKDILDHDPIIGVLQLEKTPST</sequence>